<dbReference type="InterPro" id="IPR021377">
    <property type="entry name" value="DUF3006"/>
</dbReference>
<dbReference type="Pfam" id="PF11213">
    <property type="entry name" value="DUF3006"/>
    <property type="match status" value="1"/>
</dbReference>
<name>A0A9D1LCD6_9FIRM</name>
<comment type="caution">
    <text evidence="1">The sequence shown here is derived from an EMBL/GenBank/DDBJ whole genome shotgun (WGS) entry which is preliminary data.</text>
</comment>
<dbReference type="Proteomes" id="UP000824071">
    <property type="component" value="Unassembled WGS sequence"/>
</dbReference>
<dbReference type="AlphaFoldDB" id="A0A9D1LCD6"/>
<evidence type="ECO:0000313" key="1">
    <source>
        <dbReference type="EMBL" id="HIU35398.1"/>
    </source>
</evidence>
<gene>
    <name evidence="1" type="ORF">IAC53_02160</name>
</gene>
<protein>
    <submittedName>
        <fullName evidence="1">DUF3006 domain-containing protein</fullName>
    </submittedName>
</protein>
<dbReference type="EMBL" id="DVMW01000018">
    <property type="protein sequence ID" value="HIU35398.1"/>
    <property type="molecule type" value="Genomic_DNA"/>
</dbReference>
<organism evidence="1 2">
    <name type="scientific">Candidatus Fimenecus excrementigallinarum</name>
    <dbReference type="NCBI Taxonomy" id="2840816"/>
    <lineage>
        <taxon>Bacteria</taxon>
        <taxon>Bacillati</taxon>
        <taxon>Bacillota</taxon>
        <taxon>Clostridia</taxon>
        <taxon>Candidatus Fimenecus</taxon>
    </lineage>
</organism>
<accession>A0A9D1LCD6</accession>
<sequence length="74" mass="8247">MELWTVDRVEGDQVLLETPQKTLISVPAAAFGGCAQEGSVYRKDADGHFIALPEETKQRKKALFAVQEKIFDKP</sequence>
<evidence type="ECO:0000313" key="2">
    <source>
        <dbReference type="Proteomes" id="UP000824071"/>
    </source>
</evidence>
<proteinExistence type="predicted"/>
<reference evidence="1" key="1">
    <citation type="submission" date="2020-10" db="EMBL/GenBank/DDBJ databases">
        <authorList>
            <person name="Gilroy R."/>
        </authorList>
    </citation>
    <scope>NUCLEOTIDE SEQUENCE</scope>
    <source>
        <strain evidence="1">ChiGjej1B1-19959</strain>
    </source>
</reference>
<reference evidence="1" key="2">
    <citation type="journal article" date="2021" name="PeerJ">
        <title>Extensive microbial diversity within the chicken gut microbiome revealed by metagenomics and culture.</title>
        <authorList>
            <person name="Gilroy R."/>
            <person name="Ravi A."/>
            <person name="Getino M."/>
            <person name="Pursley I."/>
            <person name="Horton D.L."/>
            <person name="Alikhan N.F."/>
            <person name="Baker D."/>
            <person name="Gharbi K."/>
            <person name="Hall N."/>
            <person name="Watson M."/>
            <person name="Adriaenssens E.M."/>
            <person name="Foster-Nyarko E."/>
            <person name="Jarju S."/>
            <person name="Secka A."/>
            <person name="Antonio M."/>
            <person name="Oren A."/>
            <person name="Chaudhuri R.R."/>
            <person name="La Ragione R."/>
            <person name="Hildebrand F."/>
            <person name="Pallen M.J."/>
        </authorList>
    </citation>
    <scope>NUCLEOTIDE SEQUENCE</scope>
    <source>
        <strain evidence="1">ChiGjej1B1-19959</strain>
    </source>
</reference>